<dbReference type="EMBL" id="JBHSSC010000044">
    <property type="protein sequence ID" value="MFC6182170.1"/>
    <property type="molecule type" value="Genomic_DNA"/>
</dbReference>
<keyword evidence="1" id="KW-0812">Transmembrane</keyword>
<organism evidence="2 3">
    <name type="scientific">Lactiplantibacillus daowaiensis</name>
    <dbReference type="NCBI Taxonomy" id="2559918"/>
    <lineage>
        <taxon>Bacteria</taxon>
        <taxon>Bacillati</taxon>
        <taxon>Bacillota</taxon>
        <taxon>Bacilli</taxon>
        <taxon>Lactobacillales</taxon>
        <taxon>Lactobacillaceae</taxon>
        <taxon>Lactiplantibacillus</taxon>
    </lineage>
</organism>
<name>A0ABW1S2V9_9LACO</name>
<keyword evidence="3" id="KW-1185">Reference proteome</keyword>
<sequence length="54" mass="6113">MAVIWLLISIGLTMVSLGGTLVAYRDQNMALFLLWLMLLITGLSWFGGLLYFEF</sequence>
<gene>
    <name evidence="2" type="ORF">ACFP5Y_13120</name>
</gene>
<feature type="transmembrane region" description="Helical" evidence="1">
    <location>
        <begin position="6"/>
        <end position="24"/>
    </location>
</feature>
<evidence type="ECO:0000256" key="1">
    <source>
        <dbReference type="SAM" id="Phobius"/>
    </source>
</evidence>
<protein>
    <submittedName>
        <fullName evidence="2">Uncharacterized protein</fullName>
    </submittedName>
</protein>
<accession>A0ABW1S2V9</accession>
<keyword evidence="1" id="KW-1133">Transmembrane helix</keyword>
<keyword evidence="1" id="KW-0472">Membrane</keyword>
<proteinExistence type="predicted"/>
<dbReference type="Proteomes" id="UP001596282">
    <property type="component" value="Unassembled WGS sequence"/>
</dbReference>
<evidence type="ECO:0000313" key="3">
    <source>
        <dbReference type="Proteomes" id="UP001596282"/>
    </source>
</evidence>
<evidence type="ECO:0000313" key="2">
    <source>
        <dbReference type="EMBL" id="MFC6182170.1"/>
    </source>
</evidence>
<feature type="transmembrane region" description="Helical" evidence="1">
    <location>
        <begin position="31"/>
        <end position="52"/>
    </location>
</feature>
<dbReference type="RefSeq" id="WP_171001408.1">
    <property type="nucleotide sequence ID" value="NZ_BJDJ01000002.1"/>
</dbReference>
<reference evidence="3" key="1">
    <citation type="journal article" date="2019" name="Int. J. Syst. Evol. Microbiol.">
        <title>The Global Catalogue of Microorganisms (GCM) 10K type strain sequencing project: providing services to taxonomists for standard genome sequencing and annotation.</title>
        <authorList>
            <consortium name="The Broad Institute Genomics Platform"/>
            <consortium name="The Broad Institute Genome Sequencing Center for Infectious Disease"/>
            <person name="Wu L."/>
            <person name="Ma J."/>
        </authorList>
    </citation>
    <scope>NUCLEOTIDE SEQUENCE [LARGE SCALE GENOMIC DNA]</scope>
    <source>
        <strain evidence="3">CCM 8933</strain>
    </source>
</reference>
<comment type="caution">
    <text evidence="2">The sequence shown here is derived from an EMBL/GenBank/DDBJ whole genome shotgun (WGS) entry which is preliminary data.</text>
</comment>